<evidence type="ECO:0000313" key="3">
    <source>
        <dbReference type="Proteomes" id="UP001432039"/>
    </source>
</evidence>
<feature type="compositionally biased region" description="Basic and acidic residues" evidence="1">
    <location>
        <begin position="25"/>
        <end position="48"/>
    </location>
</feature>
<feature type="region of interest" description="Disordered" evidence="1">
    <location>
        <begin position="96"/>
        <end position="115"/>
    </location>
</feature>
<feature type="region of interest" description="Disordered" evidence="1">
    <location>
        <begin position="1"/>
        <end position="48"/>
    </location>
</feature>
<reference evidence="2" key="1">
    <citation type="submission" date="2022-10" db="EMBL/GenBank/DDBJ databases">
        <title>The complete genomes of actinobacterial strains from the NBC collection.</title>
        <authorList>
            <person name="Joergensen T.S."/>
            <person name="Alvarez Arevalo M."/>
            <person name="Sterndorff E.B."/>
            <person name="Faurdal D."/>
            <person name="Vuksanovic O."/>
            <person name="Mourched A.-S."/>
            <person name="Charusanti P."/>
            <person name="Shaw S."/>
            <person name="Blin K."/>
            <person name="Weber T."/>
        </authorList>
    </citation>
    <scope>NUCLEOTIDE SEQUENCE</scope>
    <source>
        <strain evidence="2">NBC_00248</strain>
    </source>
</reference>
<accession>A0ABZ1TMW2</accession>
<dbReference type="EMBL" id="CP108090">
    <property type="protein sequence ID" value="WUQ17178.1"/>
    <property type="molecule type" value="Genomic_DNA"/>
</dbReference>
<evidence type="ECO:0000313" key="2">
    <source>
        <dbReference type="EMBL" id="WUQ17178.1"/>
    </source>
</evidence>
<gene>
    <name evidence="2" type="ORF">OG517_40480</name>
</gene>
<keyword evidence="3" id="KW-1185">Reference proteome</keyword>
<organism evidence="2 3">
    <name type="scientific">Streptomyces virginiae</name>
    <name type="common">Streptomyces cinnamonensis</name>
    <dbReference type="NCBI Taxonomy" id="1961"/>
    <lineage>
        <taxon>Bacteria</taxon>
        <taxon>Bacillati</taxon>
        <taxon>Actinomycetota</taxon>
        <taxon>Actinomycetes</taxon>
        <taxon>Kitasatosporales</taxon>
        <taxon>Streptomycetaceae</taxon>
        <taxon>Streptomyces</taxon>
    </lineage>
</organism>
<protein>
    <submittedName>
        <fullName evidence="2">Uncharacterized protein</fullName>
    </submittedName>
</protein>
<feature type="compositionally biased region" description="Basic residues" evidence="1">
    <location>
        <begin position="1"/>
        <end position="11"/>
    </location>
</feature>
<dbReference type="Proteomes" id="UP001432039">
    <property type="component" value="Chromosome"/>
</dbReference>
<evidence type="ECO:0000256" key="1">
    <source>
        <dbReference type="SAM" id="MobiDB-lite"/>
    </source>
</evidence>
<dbReference type="RefSeq" id="WP_328965406.1">
    <property type="nucleotide sequence ID" value="NZ_CP108090.1"/>
</dbReference>
<sequence>MHLQTGRKPRQGLRELRRGGVLGGDDGRDLAPEAGGEQRCEHVDTPEGDRVVGGLLVRTDPLEDAPAFGQEPAGGGVVAAQGCRVGLAEHRVQETEGRLVAAEGDGPVGEDVGDR</sequence>
<proteinExistence type="predicted"/>
<name>A0ABZ1TMW2_STRVG</name>